<evidence type="ECO:0000256" key="1">
    <source>
        <dbReference type="SAM" id="SignalP"/>
    </source>
</evidence>
<dbReference type="AlphaFoldDB" id="A0A5C3F356"/>
<protein>
    <submittedName>
        <fullName evidence="2">Uncharacterized protein</fullName>
    </submittedName>
</protein>
<feature type="signal peptide" evidence="1">
    <location>
        <begin position="1"/>
        <end position="23"/>
    </location>
</feature>
<proteinExistence type="predicted"/>
<organism evidence="2 3">
    <name type="scientific">Pseudozyma flocculosa</name>
    <dbReference type="NCBI Taxonomy" id="84751"/>
    <lineage>
        <taxon>Eukaryota</taxon>
        <taxon>Fungi</taxon>
        <taxon>Dikarya</taxon>
        <taxon>Basidiomycota</taxon>
        <taxon>Ustilaginomycotina</taxon>
        <taxon>Ustilaginomycetes</taxon>
        <taxon>Ustilaginales</taxon>
        <taxon>Ustilaginaceae</taxon>
        <taxon>Pseudozyma</taxon>
    </lineage>
</organism>
<evidence type="ECO:0000313" key="2">
    <source>
        <dbReference type="EMBL" id="SPO38762.1"/>
    </source>
</evidence>
<accession>A0A5C3F356</accession>
<keyword evidence="3" id="KW-1185">Reference proteome</keyword>
<feature type="chain" id="PRO_5023046394" evidence="1">
    <location>
        <begin position="24"/>
        <end position="102"/>
    </location>
</feature>
<reference evidence="2 3" key="1">
    <citation type="submission" date="2018-03" db="EMBL/GenBank/DDBJ databases">
        <authorList>
            <person name="Guldener U."/>
        </authorList>
    </citation>
    <scope>NUCLEOTIDE SEQUENCE [LARGE SCALE GENOMIC DNA]</scope>
    <source>
        <strain evidence="2 3">DAOM196992</strain>
    </source>
</reference>
<gene>
    <name evidence="2" type="ORF">PSFLO_04241</name>
</gene>
<evidence type="ECO:0000313" key="3">
    <source>
        <dbReference type="Proteomes" id="UP000323386"/>
    </source>
</evidence>
<sequence length="102" mass="10988">MASTADYIFLVVVLAIVAGLVYALKPGQEGGRSFKDSQEALKKRGINLSSSGLSVKSDRRAMSQQEYIDKTQKSFANSADRISKHRDAFKFGGGSGDAKKKA</sequence>
<dbReference type="Proteomes" id="UP000323386">
    <property type="component" value="Unassembled WGS sequence"/>
</dbReference>
<dbReference type="OrthoDB" id="2505950at2759"/>
<dbReference type="EMBL" id="OOIP01000011">
    <property type="protein sequence ID" value="SPO38762.1"/>
    <property type="molecule type" value="Genomic_DNA"/>
</dbReference>
<name>A0A5C3F356_9BASI</name>
<keyword evidence="1" id="KW-0732">Signal</keyword>